<evidence type="ECO:0000313" key="3">
    <source>
        <dbReference type="Proteomes" id="UP001501570"/>
    </source>
</evidence>
<organism evidence="2 3">
    <name type="scientific">Rugosimonospora acidiphila</name>
    <dbReference type="NCBI Taxonomy" id="556531"/>
    <lineage>
        <taxon>Bacteria</taxon>
        <taxon>Bacillati</taxon>
        <taxon>Actinomycetota</taxon>
        <taxon>Actinomycetes</taxon>
        <taxon>Micromonosporales</taxon>
        <taxon>Micromonosporaceae</taxon>
        <taxon>Rugosimonospora</taxon>
    </lineage>
</organism>
<dbReference type="RefSeq" id="WP_345634644.1">
    <property type="nucleotide sequence ID" value="NZ_BAABJQ010000020.1"/>
</dbReference>
<dbReference type="CDD" id="cd10917">
    <property type="entry name" value="CE4_NodB_like_6s_7s"/>
    <property type="match status" value="1"/>
</dbReference>
<dbReference type="InterPro" id="IPR050248">
    <property type="entry name" value="Polysacc_deacetylase_ArnD"/>
</dbReference>
<proteinExistence type="predicted"/>
<dbReference type="PANTHER" id="PTHR10587">
    <property type="entry name" value="GLYCOSYL TRANSFERASE-RELATED"/>
    <property type="match status" value="1"/>
</dbReference>
<accession>A0ABP9SD34</accession>
<gene>
    <name evidence="2" type="ORF">GCM10023322_56500</name>
</gene>
<dbReference type="Gene3D" id="3.20.20.370">
    <property type="entry name" value="Glycoside hydrolase/deacetylase"/>
    <property type="match status" value="1"/>
</dbReference>
<dbReference type="Pfam" id="PF01522">
    <property type="entry name" value="Polysacc_deac_1"/>
    <property type="match status" value="1"/>
</dbReference>
<evidence type="ECO:0000313" key="2">
    <source>
        <dbReference type="EMBL" id="GAA5193763.1"/>
    </source>
</evidence>
<sequence>MDTGHRLIETPATHLADLRYESGCVALTFDDGPDPTWTGQVLDLLEESGTPATFFVLGRMIRGHERILRRMVRLGCSVQVHAWEHVRMTDQPADRRRVDIDRTRRLIREVTGHDPSCVRPPEGRVDADVIDSIESAGLTPVFWSVHGRDWTRPGVAAIEGDVLAGLHDGAVVLLHDGGGDRSQTVAAVPRIIEAIKDRALRPVSLSAPPRSHRDHPNG</sequence>
<comment type="caution">
    <text evidence="2">The sequence shown here is derived from an EMBL/GenBank/DDBJ whole genome shotgun (WGS) entry which is preliminary data.</text>
</comment>
<dbReference type="PROSITE" id="PS51677">
    <property type="entry name" value="NODB"/>
    <property type="match status" value="1"/>
</dbReference>
<dbReference type="EMBL" id="BAABJQ010000020">
    <property type="protein sequence ID" value="GAA5193763.1"/>
    <property type="molecule type" value="Genomic_DNA"/>
</dbReference>
<dbReference type="PANTHER" id="PTHR10587:SF137">
    <property type="entry name" value="4-DEOXY-4-FORMAMIDO-L-ARABINOSE-PHOSPHOUNDECAPRENOL DEFORMYLASE ARND-RELATED"/>
    <property type="match status" value="1"/>
</dbReference>
<dbReference type="InterPro" id="IPR011330">
    <property type="entry name" value="Glyco_hydro/deAcase_b/a-brl"/>
</dbReference>
<evidence type="ECO:0000259" key="1">
    <source>
        <dbReference type="PROSITE" id="PS51677"/>
    </source>
</evidence>
<feature type="domain" description="NodB homology" evidence="1">
    <location>
        <begin position="23"/>
        <end position="203"/>
    </location>
</feature>
<reference evidence="3" key="1">
    <citation type="journal article" date="2019" name="Int. J. Syst. Evol. Microbiol.">
        <title>The Global Catalogue of Microorganisms (GCM) 10K type strain sequencing project: providing services to taxonomists for standard genome sequencing and annotation.</title>
        <authorList>
            <consortium name="The Broad Institute Genomics Platform"/>
            <consortium name="The Broad Institute Genome Sequencing Center for Infectious Disease"/>
            <person name="Wu L."/>
            <person name="Ma J."/>
        </authorList>
    </citation>
    <scope>NUCLEOTIDE SEQUENCE [LARGE SCALE GENOMIC DNA]</scope>
    <source>
        <strain evidence="3">JCM 18304</strain>
    </source>
</reference>
<name>A0ABP9SD34_9ACTN</name>
<dbReference type="SUPFAM" id="SSF88713">
    <property type="entry name" value="Glycoside hydrolase/deacetylase"/>
    <property type="match status" value="1"/>
</dbReference>
<protein>
    <recommendedName>
        <fullName evidence="1">NodB homology domain-containing protein</fullName>
    </recommendedName>
</protein>
<keyword evidence="3" id="KW-1185">Reference proteome</keyword>
<dbReference type="InterPro" id="IPR002509">
    <property type="entry name" value="NODB_dom"/>
</dbReference>
<dbReference type="Proteomes" id="UP001501570">
    <property type="component" value="Unassembled WGS sequence"/>
</dbReference>